<dbReference type="PANTHER" id="PTHR22916">
    <property type="entry name" value="GLYCOSYLTRANSFERASE"/>
    <property type="match status" value="1"/>
</dbReference>
<dbReference type="InterPro" id="IPR029063">
    <property type="entry name" value="SAM-dependent_MTases_sf"/>
</dbReference>
<dbReference type="EMBL" id="SVER01000003">
    <property type="protein sequence ID" value="MBE5918515.1"/>
    <property type="molecule type" value="Genomic_DNA"/>
</dbReference>
<proteinExistence type="predicted"/>
<dbReference type="Proteomes" id="UP000766246">
    <property type="component" value="Unassembled WGS sequence"/>
</dbReference>
<dbReference type="GO" id="GO:0016758">
    <property type="term" value="F:hexosyltransferase activity"/>
    <property type="evidence" value="ECO:0007669"/>
    <property type="project" value="UniProtKB-ARBA"/>
</dbReference>
<accession>A0A927U5N3</accession>
<sequence length="389" mass="44866">MVKKLVSIIIPVYNGSNYVAEAVESALNQTYENVEVIVVNDGSDDNGKTREVLKQYDNRIIYIEKDNGGVASALNEGIRNMSGDYFAWLSHDDIFEKTKIEKQMNAINACGDKMRISVMNYVFFDDKTKQEVATDFQNYYPIDIIENSIFLLLWGELHFSSLLFSKKHFDRVGLFNEQLKTAQDNEFLFRLLRNQRISFINDVGSYVRLHENAGTSQYRSVVQAENKKFYEWVSNMLTVEELKSIGGLEKRTKDKINGIIQSLGPYKESNVSNKEICELNLVICGAGVYGRRLNFELYSNNLRPYCFIDNDRMKNGMTIDGTRCMAMNKCSLPKDSIVIISNKFYEPLLKILNENGIKRIMKKIDIDAMILKYSDEDLKEMIKRKMDNV</sequence>
<dbReference type="AlphaFoldDB" id="A0A927U5N3"/>
<dbReference type="InterPro" id="IPR001173">
    <property type="entry name" value="Glyco_trans_2-like"/>
</dbReference>
<evidence type="ECO:0000259" key="1">
    <source>
        <dbReference type="Pfam" id="PF00535"/>
    </source>
</evidence>
<reference evidence="2" key="1">
    <citation type="submission" date="2019-04" db="EMBL/GenBank/DDBJ databases">
        <title>Evolution of Biomass-Degrading Anaerobic Consortia Revealed by Metagenomics.</title>
        <authorList>
            <person name="Peng X."/>
        </authorList>
    </citation>
    <scope>NUCLEOTIDE SEQUENCE</scope>
    <source>
        <strain evidence="2">SIG311</strain>
    </source>
</reference>
<protein>
    <submittedName>
        <fullName evidence="2">Glycosyltransferase</fullName>
    </submittedName>
</protein>
<evidence type="ECO:0000313" key="2">
    <source>
        <dbReference type="EMBL" id="MBE5918515.1"/>
    </source>
</evidence>
<dbReference type="InterPro" id="IPR029044">
    <property type="entry name" value="Nucleotide-diphossugar_trans"/>
</dbReference>
<dbReference type="Gene3D" id="3.90.550.10">
    <property type="entry name" value="Spore Coat Polysaccharide Biosynthesis Protein SpsA, Chain A"/>
    <property type="match status" value="1"/>
</dbReference>
<dbReference type="Pfam" id="PF00535">
    <property type="entry name" value="Glycos_transf_2"/>
    <property type="match status" value="1"/>
</dbReference>
<evidence type="ECO:0000313" key="3">
    <source>
        <dbReference type="Proteomes" id="UP000766246"/>
    </source>
</evidence>
<dbReference type="SUPFAM" id="SSF53448">
    <property type="entry name" value="Nucleotide-diphospho-sugar transferases"/>
    <property type="match status" value="1"/>
</dbReference>
<comment type="caution">
    <text evidence="2">The sequence shown here is derived from an EMBL/GenBank/DDBJ whole genome shotgun (WGS) entry which is preliminary data.</text>
</comment>
<feature type="domain" description="Glycosyltransferase 2-like" evidence="1">
    <location>
        <begin position="7"/>
        <end position="133"/>
    </location>
</feature>
<organism evidence="2 3">
    <name type="scientific">Pseudobutyrivibrio ruminis</name>
    <dbReference type="NCBI Taxonomy" id="46206"/>
    <lineage>
        <taxon>Bacteria</taxon>
        <taxon>Bacillati</taxon>
        <taxon>Bacillota</taxon>
        <taxon>Clostridia</taxon>
        <taxon>Lachnospirales</taxon>
        <taxon>Lachnospiraceae</taxon>
        <taxon>Pseudobutyrivibrio</taxon>
    </lineage>
</organism>
<name>A0A927U5N3_9FIRM</name>
<dbReference type="SUPFAM" id="SSF53335">
    <property type="entry name" value="S-adenosyl-L-methionine-dependent methyltransferases"/>
    <property type="match status" value="1"/>
</dbReference>
<dbReference type="PANTHER" id="PTHR22916:SF3">
    <property type="entry name" value="UDP-GLCNAC:BETAGAL BETA-1,3-N-ACETYLGLUCOSAMINYLTRANSFERASE-LIKE PROTEIN 1"/>
    <property type="match status" value="1"/>
</dbReference>
<gene>
    <name evidence="2" type="ORF">E7272_01605</name>
</gene>